<dbReference type="SUPFAM" id="SSF53474">
    <property type="entry name" value="alpha/beta-Hydrolases"/>
    <property type="match status" value="1"/>
</dbReference>
<proteinExistence type="predicted"/>
<reference evidence="3" key="1">
    <citation type="submission" date="2021-01" db="EMBL/GenBank/DDBJ databases">
        <authorList>
            <person name="Corre E."/>
            <person name="Pelletier E."/>
            <person name="Niang G."/>
            <person name="Scheremetjew M."/>
            <person name="Finn R."/>
            <person name="Kale V."/>
            <person name="Holt S."/>
            <person name="Cochrane G."/>
            <person name="Meng A."/>
            <person name="Brown T."/>
            <person name="Cohen L."/>
        </authorList>
    </citation>
    <scope>NUCLEOTIDE SEQUENCE</scope>
    <source>
        <strain evidence="3">Grunow 1884</strain>
    </source>
</reference>
<accession>A0A7S2A2P6</accession>
<feature type="domain" description="DUF676" evidence="2">
    <location>
        <begin position="168"/>
        <end position="219"/>
    </location>
</feature>
<protein>
    <recommendedName>
        <fullName evidence="2">DUF676 domain-containing protein</fullName>
    </recommendedName>
</protein>
<feature type="signal peptide" evidence="1">
    <location>
        <begin position="1"/>
        <end position="26"/>
    </location>
</feature>
<dbReference type="PANTHER" id="PTHR47909:SF2">
    <property type="entry name" value="GPI INOSITOL-DEACYLASE"/>
    <property type="match status" value="1"/>
</dbReference>
<keyword evidence="1" id="KW-0732">Signal</keyword>
<dbReference type="EMBL" id="HBGO01031447">
    <property type="protein sequence ID" value="CAD9355754.1"/>
    <property type="molecule type" value="Transcribed_RNA"/>
</dbReference>
<dbReference type="AlphaFoldDB" id="A0A7S2A2P6"/>
<name>A0A7S2A2P6_TRICV</name>
<dbReference type="Pfam" id="PF05057">
    <property type="entry name" value="DUF676"/>
    <property type="match status" value="1"/>
</dbReference>
<feature type="chain" id="PRO_5030875640" description="DUF676 domain-containing protein" evidence="1">
    <location>
        <begin position="27"/>
        <end position="366"/>
    </location>
</feature>
<dbReference type="InterPro" id="IPR007751">
    <property type="entry name" value="DUF676_lipase-like"/>
</dbReference>
<dbReference type="PANTHER" id="PTHR47909">
    <property type="entry name" value="ALPHA/BETA-HYDROLASES SUPERFAMILY PROTEIN"/>
    <property type="match status" value="1"/>
</dbReference>
<dbReference type="InterPro" id="IPR029058">
    <property type="entry name" value="AB_hydrolase_fold"/>
</dbReference>
<evidence type="ECO:0000256" key="1">
    <source>
        <dbReference type="SAM" id="SignalP"/>
    </source>
</evidence>
<evidence type="ECO:0000313" key="3">
    <source>
        <dbReference type="EMBL" id="CAD9355754.1"/>
    </source>
</evidence>
<gene>
    <name evidence="3" type="ORF">OSIN01602_LOCUS18095</name>
</gene>
<organism evidence="3">
    <name type="scientific">Trieres chinensis</name>
    <name type="common">Marine centric diatom</name>
    <name type="synonym">Odontella sinensis</name>
    <dbReference type="NCBI Taxonomy" id="1514140"/>
    <lineage>
        <taxon>Eukaryota</taxon>
        <taxon>Sar</taxon>
        <taxon>Stramenopiles</taxon>
        <taxon>Ochrophyta</taxon>
        <taxon>Bacillariophyta</taxon>
        <taxon>Mediophyceae</taxon>
        <taxon>Biddulphiophycidae</taxon>
        <taxon>Eupodiscales</taxon>
        <taxon>Parodontellaceae</taxon>
        <taxon>Trieres</taxon>
    </lineage>
</organism>
<evidence type="ECO:0000259" key="2">
    <source>
        <dbReference type="Pfam" id="PF05057"/>
    </source>
</evidence>
<dbReference type="Gene3D" id="3.40.50.1820">
    <property type="entry name" value="alpha/beta hydrolase"/>
    <property type="match status" value="1"/>
</dbReference>
<sequence length="366" mass="39091">MPTSSSKCSLFRALLGVLMAPQLASSFAVTSALVSPKPGLFPPSSPKASVALNVEVDSAETTVFGVSGDASNGNQKVAVLICPAQFCVPVDYEKFVTGIMQQRRKLRDQQNSPEIASCRVAPLPRTEWIKVARNLPTRSFLESTLPVYKTLDWYFEAMEDALSDIFAEEGEDVKISIIGHSIGGWVARAYLGGLSGSSTSVHKLAQRQCKSLITLGTPHSSPDSALVDQTRGLLKEVEAAVTCSPQALADRGIDVTCVGSTSLQGKIISTNVEELVAASSYLPLLGRLGGDVTGDGIVPTDLAFMEAPARRIEVSNCKQTGNQVRHAHVLPTPWNLLDGSAASLPLPEDFAWYGSAGVLDEWVQYI</sequence>